<dbReference type="Pfam" id="PF08388">
    <property type="entry name" value="GIIM"/>
    <property type="match status" value="1"/>
</dbReference>
<keyword evidence="4" id="KW-0548">Nucleotidyltransferase</keyword>
<dbReference type="GO" id="GO:0003964">
    <property type="term" value="F:RNA-directed DNA polymerase activity"/>
    <property type="evidence" value="ECO:0007669"/>
    <property type="project" value="UniProtKB-KW"/>
</dbReference>
<dbReference type="PANTHER" id="PTHR34047:SF3">
    <property type="entry name" value="BLR2052 PROTEIN"/>
    <property type="match status" value="1"/>
</dbReference>
<keyword evidence="4" id="KW-0695">RNA-directed DNA polymerase</keyword>
<dbReference type="EMBL" id="CACVAY010000068">
    <property type="protein sequence ID" value="CAA6814321.1"/>
    <property type="molecule type" value="Genomic_DNA"/>
</dbReference>
<dbReference type="EC" id="2.7.7.49" evidence="4"/>
<dbReference type="Pfam" id="PF00078">
    <property type="entry name" value="RVT_1"/>
    <property type="match status" value="1"/>
</dbReference>
<dbReference type="InterPro" id="IPR043502">
    <property type="entry name" value="DNA/RNA_pol_sf"/>
</dbReference>
<accession>A0A6S6T0N2</accession>
<evidence type="ECO:0000259" key="3">
    <source>
        <dbReference type="Pfam" id="PF08388"/>
    </source>
</evidence>
<dbReference type="SUPFAM" id="SSF56672">
    <property type="entry name" value="DNA/RNA polymerases"/>
    <property type="match status" value="1"/>
</dbReference>
<organism evidence="4">
    <name type="scientific">uncultured Thiotrichaceae bacterium</name>
    <dbReference type="NCBI Taxonomy" id="298394"/>
    <lineage>
        <taxon>Bacteria</taxon>
        <taxon>Pseudomonadati</taxon>
        <taxon>Pseudomonadota</taxon>
        <taxon>Gammaproteobacteria</taxon>
        <taxon>Thiotrichales</taxon>
        <taxon>Thiotrichaceae</taxon>
        <taxon>environmental samples</taxon>
    </lineage>
</organism>
<dbReference type="InterPro" id="IPR051083">
    <property type="entry name" value="GrpII_Intron_Splice-Mob/Def"/>
</dbReference>
<reference evidence="4" key="1">
    <citation type="submission" date="2020-01" db="EMBL/GenBank/DDBJ databases">
        <authorList>
            <person name="Meier V. D."/>
            <person name="Meier V D."/>
        </authorList>
    </citation>
    <scope>NUCLEOTIDE SEQUENCE</scope>
    <source>
        <strain evidence="4">HLG_WM_MAG_07</strain>
    </source>
</reference>
<name>A0A6S6T0N2_9GAMM</name>
<gene>
    <name evidence="4" type="ORF">HELGO_WM40114</name>
</gene>
<proteinExistence type="inferred from homology"/>
<feature type="domain" description="Reverse transcriptase" evidence="2">
    <location>
        <begin position="9"/>
        <end position="76"/>
    </location>
</feature>
<dbReference type="InterPro" id="IPR013597">
    <property type="entry name" value="Mat_intron_G2"/>
</dbReference>
<dbReference type="InterPro" id="IPR000477">
    <property type="entry name" value="RT_dom"/>
</dbReference>
<protein>
    <submittedName>
        <fullName evidence="4">Retron-type RNA-directed DNA polymerase (EC)</fullName>
        <ecNumber evidence="4">2.7.7.49</ecNumber>
    </submittedName>
</protein>
<comment type="similarity">
    <text evidence="1">Belongs to the bacterial reverse transcriptase family.</text>
</comment>
<evidence type="ECO:0000313" key="4">
    <source>
        <dbReference type="EMBL" id="CAA6814321.1"/>
    </source>
</evidence>
<evidence type="ECO:0000256" key="1">
    <source>
        <dbReference type="ARBA" id="ARBA00034120"/>
    </source>
</evidence>
<keyword evidence="4" id="KW-0808">Transferase</keyword>
<dbReference type="PANTHER" id="PTHR34047">
    <property type="entry name" value="NUCLEAR INTRON MATURASE 1, MITOCHONDRIAL-RELATED"/>
    <property type="match status" value="1"/>
</dbReference>
<dbReference type="AlphaFoldDB" id="A0A6S6T0N2"/>
<sequence>MQRNNPVIPFERYADDIVCHCQTEAEVIALKAELTTRFEQCQLTLHPTKTHIIYCKDEDRTRHYPTTAFDFLGYTFRTRLSKNRNGKYFANFTPAMSNKASKRLRYEVKQLKWNLRPGDSLEKLASECNAKIRGWINYYGRYCYSSLNKLLNYIDYRLMLWAMHKFKRLKGKSQKAKAWLSKVRERDPYLFVHWERMGRVDQ</sequence>
<feature type="domain" description="Group II intron maturase-specific" evidence="3">
    <location>
        <begin position="102"/>
        <end position="179"/>
    </location>
</feature>
<evidence type="ECO:0000259" key="2">
    <source>
        <dbReference type="Pfam" id="PF00078"/>
    </source>
</evidence>